<accession>K0RYS2</accession>
<feature type="compositionally biased region" description="Basic and acidic residues" evidence="1">
    <location>
        <begin position="333"/>
        <end position="346"/>
    </location>
</feature>
<feature type="compositionally biased region" description="Basic and acidic residues" evidence="1">
    <location>
        <begin position="121"/>
        <end position="133"/>
    </location>
</feature>
<dbReference type="AlphaFoldDB" id="K0RYS2"/>
<reference evidence="2 3" key="1">
    <citation type="journal article" date="2012" name="Genome Biol.">
        <title>Genome and low-iron response of an oceanic diatom adapted to chronic iron limitation.</title>
        <authorList>
            <person name="Lommer M."/>
            <person name="Specht M."/>
            <person name="Roy A.S."/>
            <person name="Kraemer L."/>
            <person name="Andreson R."/>
            <person name="Gutowska M.A."/>
            <person name="Wolf J."/>
            <person name="Bergner S.V."/>
            <person name="Schilhabel M.B."/>
            <person name="Klostermeier U.C."/>
            <person name="Beiko R.G."/>
            <person name="Rosenstiel P."/>
            <person name="Hippler M."/>
            <person name="Laroche J."/>
        </authorList>
    </citation>
    <scope>NUCLEOTIDE SEQUENCE [LARGE SCALE GENOMIC DNA]</scope>
    <source>
        <strain evidence="2 3">CCMP1005</strain>
    </source>
</reference>
<organism evidence="2 3">
    <name type="scientific">Thalassiosira oceanica</name>
    <name type="common">Marine diatom</name>
    <dbReference type="NCBI Taxonomy" id="159749"/>
    <lineage>
        <taxon>Eukaryota</taxon>
        <taxon>Sar</taxon>
        <taxon>Stramenopiles</taxon>
        <taxon>Ochrophyta</taxon>
        <taxon>Bacillariophyta</taxon>
        <taxon>Coscinodiscophyceae</taxon>
        <taxon>Thalassiosirophycidae</taxon>
        <taxon>Thalassiosirales</taxon>
        <taxon>Thalassiosiraceae</taxon>
        <taxon>Thalassiosira</taxon>
    </lineage>
</organism>
<evidence type="ECO:0000313" key="3">
    <source>
        <dbReference type="Proteomes" id="UP000266841"/>
    </source>
</evidence>
<comment type="caution">
    <text evidence="2">The sequence shown here is derived from an EMBL/GenBank/DDBJ whole genome shotgun (WGS) entry which is preliminary data.</text>
</comment>
<feature type="region of interest" description="Disordered" evidence="1">
    <location>
        <begin position="227"/>
        <end position="293"/>
    </location>
</feature>
<evidence type="ECO:0000256" key="1">
    <source>
        <dbReference type="SAM" id="MobiDB-lite"/>
    </source>
</evidence>
<feature type="compositionally biased region" description="Acidic residues" evidence="1">
    <location>
        <begin position="184"/>
        <end position="193"/>
    </location>
</feature>
<dbReference type="Proteomes" id="UP000266841">
    <property type="component" value="Unassembled WGS sequence"/>
</dbReference>
<proteinExistence type="predicted"/>
<feature type="compositionally biased region" description="Basic and acidic residues" evidence="1">
    <location>
        <begin position="166"/>
        <end position="182"/>
    </location>
</feature>
<feature type="region of interest" description="Disordered" evidence="1">
    <location>
        <begin position="57"/>
        <end position="76"/>
    </location>
</feature>
<feature type="region of interest" description="Disordered" evidence="1">
    <location>
        <begin position="316"/>
        <end position="346"/>
    </location>
</feature>
<sequence>MKLSVGLIETYKEINSVSVLKSNGFESNRIGIPFDSGGGEALDRRSAAGRIDSTRVGRGAVDDRTRPESRAKKIDSTTGLSGRVLVLARLPNFISRPNENSRPPFLFSPIYLSPPPSVPRRNREQRYYDERAARRAARAARHSQQAQGPGPQNDGQGLVRPGRQGGRHEVRGRGGHQDHQVEEAVPDAGEDGDQPPRAAQPERRRRPAQHSQAPGHLLLQEPPVHSLRDAQPQPLRAPQEHAVRRRVAQPDTEVRQADTQGARVPGPGRHRRDTLRPQAGEHTAEAPEAERDQGHRLREQLPVHAEDVLVHTKQVLQESGGHARAAVRRAHRHVEPRLHIGRDAHG</sequence>
<feature type="compositionally biased region" description="Basic and acidic residues" evidence="1">
    <location>
        <begin position="57"/>
        <end position="75"/>
    </location>
</feature>
<feature type="region of interest" description="Disordered" evidence="1">
    <location>
        <begin position="97"/>
        <end position="213"/>
    </location>
</feature>
<gene>
    <name evidence="2" type="ORF">THAOC_29002</name>
</gene>
<keyword evidence="3" id="KW-1185">Reference proteome</keyword>
<name>K0RYS2_THAOC</name>
<dbReference type="EMBL" id="AGNL01040989">
    <property type="protein sequence ID" value="EJK51797.1"/>
    <property type="molecule type" value="Genomic_DNA"/>
</dbReference>
<evidence type="ECO:0000313" key="2">
    <source>
        <dbReference type="EMBL" id="EJK51797.1"/>
    </source>
</evidence>
<feature type="compositionally biased region" description="Basic and acidic residues" evidence="1">
    <location>
        <begin position="282"/>
        <end position="293"/>
    </location>
</feature>
<protein>
    <submittedName>
        <fullName evidence="2">Uncharacterized protein</fullName>
    </submittedName>
</protein>